<proteinExistence type="predicted"/>
<sequence length="127" mass="15033">GDLYLGTYHEQLWWMALVGVSRTQRPVYRATGYEGNVIAAHHYEYIRPPVVTDVLNFWGSMDFRCWQLPWYRSYRLQKAECTFVGFLYERSAGLYELKSDYEDKFAPRGPMTIPTADWCRDYSPCHV</sequence>
<comment type="caution">
    <text evidence="1">The sequence shown here is derived from an EMBL/GenBank/DDBJ whole genome shotgun (WGS) entry which is preliminary data.</text>
</comment>
<evidence type="ECO:0000313" key="1">
    <source>
        <dbReference type="EMBL" id="GAJ07044.1"/>
    </source>
</evidence>
<dbReference type="AlphaFoldDB" id="X1TP78"/>
<reference evidence="1" key="1">
    <citation type="journal article" date="2014" name="Front. Microbiol.">
        <title>High frequency of phylogenetically diverse reductive dehalogenase-homologous genes in deep subseafloor sedimentary metagenomes.</title>
        <authorList>
            <person name="Kawai M."/>
            <person name="Futagami T."/>
            <person name="Toyoda A."/>
            <person name="Takaki Y."/>
            <person name="Nishi S."/>
            <person name="Hori S."/>
            <person name="Arai W."/>
            <person name="Tsubouchi T."/>
            <person name="Morono Y."/>
            <person name="Uchiyama I."/>
            <person name="Ito T."/>
            <person name="Fujiyama A."/>
            <person name="Inagaki F."/>
            <person name="Takami H."/>
        </authorList>
    </citation>
    <scope>NUCLEOTIDE SEQUENCE</scope>
    <source>
        <strain evidence="1">Expedition CK06-06</strain>
    </source>
</reference>
<accession>X1TP78</accession>
<organism evidence="1">
    <name type="scientific">marine sediment metagenome</name>
    <dbReference type="NCBI Taxonomy" id="412755"/>
    <lineage>
        <taxon>unclassified sequences</taxon>
        <taxon>metagenomes</taxon>
        <taxon>ecological metagenomes</taxon>
    </lineage>
</organism>
<feature type="non-terminal residue" evidence="1">
    <location>
        <position position="1"/>
    </location>
</feature>
<protein>
    <submittedName>
        <fullName evidence="1">Uncharacterized protein</fullName>
    </submittedName>
</protein>
<gene>
    <name evidence="1" type="ORF">S12H4_48802</name>
</gene>
<dbReference type="EMBL" id="BARW01030540">
    <property type="protein sequence ID" value="GAJ07044.1"/>
    <property type="molecule type" value="Genomic_DNA"/>
</dbReference>
<name>X1TP78_9ZZZZ</name>